<dbReference type="Pfam" id="PF05721">
    <property type="entry name" value="PhyH"/>
    <property type="match status" value="1"/>
</dbReference>
<dbReference type="InterPro" id="IPR008775">
    <property type="entry name" value="Phytyl_CoA_dOase-like"/>
</dbReference>
<reference evidence="1 2" key="1">
    <citation type="submission" date="2021-03" db="EMBL/GenBank/DDBJ databases">
        <title>Novel species identification of genus Shewanella.</title>
        <authorList>
            <person name="Liu G."/>
            <person name="Zhang Q."/>
        </authorList>
    </citation>
    <scope>NUCLEOTIDE SEQUENCE [LARGE SCALE GENOMIC DNA]</scope>
    <source>
        <strain evidence="1 2">FJAT-52962</strain>
    </source>
</reference>
<dbReference type="SUPFAM" id="SSF51197">
    <property type="entry name" value="Clavaminate synthase-like"/>
    <property type="match status" value="1"/>
</dbReference>
<dbReference type="GO" id="GO:0051213">
    <property type="term" value="F:dioxygenase activity"/>
    <property type="evidence" value="ECO:0007669"/>
    <property type="project" value="UniProtKB-KW"/>
</dbReference>
<dbReference type="InterPro" id="IPR029063">
    <property type="entry name" value="SAM-dependent_MTases_sf"/>
</dbReference>
<proteinExistence type="predicted"/>
<keyword evidence="1" id="KW-0560">Oxidoreductase</keyword>
<dbReference type="SUPFAM" id="SSF53335">
    <property type="entry name" value="S-adenosyl-L-methionine-dependent methyltransferases"/>
    <property type="match status" value="1"/>
</dbReference>
<keyword evidence="1" id="KW-0223">Dioxygenase</keyword>
<dbReference type="EMBL" id="CP071502">
    <property type="protein sequence ID" value="QSX37412.1"/>
    <property type="molecule type" value="Genomic_DNA"/>
</dbReference>
<dbReference type="PANTHER" id="PTHR31630">
    <property type="entry name" value="PHYTANOYL-COA DIOXYGENASE-RELATED-RELATED"/>
    <property type="match status" value="1"/>
</dbReference>
<dbReference type="PANTHER" id="PTHR31630:SF6">
    <property type="entry name" value="PHYTANOYL-COA DIOXYGENASE-RELATED"/>
    <property type="match status" value="1"/>
</dbReference>
<protein>
    <submittedName>
        <fullName evidence="1">Phytanoyl-CoA dioxygenase family protein</fullName>
    </submittedName>
</protein>
<organism evidence="1 2">
    <name type="scientific">Shewanella sedimentimangrovi</name>
    <dbReference type="NCBI Taxonomy" id="2814293"/>
    <lineage>
        <taxon>Bacteria</taxon>
        <taxon>Pseudomonadati</taxon>
        <taxon>Pseudomonadota</taxon>
        <taxon>Gammaproteobacteria</taxon>
        <taxon>Alteromonadales</taxon>
        <taxon>Shewanellaceae</taxon>
        <taxon>Shewanella</taxon>
    </lineage>
</organism>
<keyword evidence="2" id="KW-1185">Reference proteome</keyword>
<evidence type="ECO:0000313" key="1">
    <source>
        <dbReference type="EMBL" id="QSX37412.1"/>
    </source>
</evidence>
<dbReference type="Proteomes" id="UP000663207">
    <property type="component" value="Chromosome"/>
</dbReference>
<dbReference type="Gene3D" id="3.40.50.150">
    <property type="entry name" value="Vaccinia Virus protein VP39"/>
    <property type="match status" value="1"/>
</dbReference>
<dbReference type="Gene3D" id="2.60.120.620">
    <property type="entry name" value="q2cbj1_9rhob like domain"/>
    <property type="match status" value="1"/>
</dbReference>
<dbReference type="RefSeq" id="WP_207380643.1">
    <property type="nucleotide sequence ID" value="NZ_CP071502.1"/>
</dbReference>
<sequence>MNATLTSLLEHASSLLHNPVDVGLNHPHTQAMAELLAQLTGISAHADMNEWHDIDTSQGIAISPVQAAKCLLETTRTQVFMQGVAEAISDKLAFGSPVNILYAGTGPYGLLMLPWLALNPDADVTVTLLDIHEENVSSVNRLVELFNIRHRVAGVVLADATRWCPGDGETFDLIVSETMNTLLWREPQVWIFSHLQQFLHPDGELIPKEIRLGAWLYGLGTSGSLLNMGTFFRLDRHSAAQLHQGKRECLSGTLVIPDAIPAQPSLKLTTDIEVYGDHSLSENQCSLNLPVYRHDQTFQPGDLLQFNYRQQPFPEFIWHYPEHKPVLPDYQETGTSGLYQLKRMFGKCQLSKKGLLDQTIRESEWALDLMLFDELRLGLEPGLQALYSCRTFEEFELGALQSLGVAFDQALVAGVNARVSQFYAAHAASGSNPVESRQVLTREQLEHWQEHGFLVIPNVLDKGLCERACQMLYDFLEMQPDKPDTWYRMTGKMQKIMVQLFEHPLQDEIRNTPAIRAIFEDLWQTDRLWMSTDRMGFNPPENPAWQFPGPDLHWDLDFSKPIAFGTQGLLYLADVAADQGAFCCVPGFHRKIDTWLKSLPEGADPQDQDWRLWDVKPIAAEAGSLIVWHQALPHGSSPNRASRPRLVQYLNMRPLR</sequence>
<evidence type="ECO:0000313" key="2">
    <source>
        <dbReference type="Proteomes" id="UP000663207"/>
    </source>
</evidence>
<name>A0ABX7R0U4_9GAMM</name>
<gene>
    <name evidence="1" type="ORF">JYB85_00700</name>
</gene>
<accession>A0ABX7R0U4</accession>